<sequence length="60" mass="6637">MDAEAEQLWAATRRNVGDGCRGCLRVVVNRSADLYRRIEGWWCGIVVAAQSELGSVRGPM</sequence>
<dbReference type="EMBL" id="SUMC01000017">
    <property type="protein sequence ID" value="TKA10005.1"/>
    <property type="molecule type" value="Genomic_DNA"/>
</dbReference>
<reference evidence="1 2" key="1">
    <citation type="submission" date="2019-04" db="EMBL/GenBank/DDBJ databases">
        <title>Streptomyces oryziradicis sp. nov., a novel actinomycete isolated from rhizosphere soil of rice (Oryza sativa L.).</title>
        <authorList>
            <person name="Li C."/>
        </authorList>
    </citation>
    <scope>NUCLEOTIDE SEQUENCE [LARGE SCALE GENOMIC DNA]</scope>
    <source>
        <strain evidence="1 2">NEAU-C40</strain>
    </source>
</reference>
<comment type="caution">
    <text evidence="1">The sequence shown here is derived from an EMBL/GenBank/DDBJ whole genome shotgun (WGS) entry which is preliminary data.</text>
</comment>
<name>A0A4U0T837_9ACTN</name>
<organism evidence="1 2">
    <name type="scientific">Actinacidiphila oryziradicis</name>
    <dbReference type="NCBI Taxonomy" id="2571141"/>
    <lineage>
        <taxon>Bacteria</taxon>
        <taxon>Bacillati</taxon>
        <taxon>Actinomycetota</taxon>
        <taxon>Actinomycetes</taxon>
        <taxon>Kitasatosporales</taxon>
        <taxon>Streptomycetaceae</taxon>
        <taxon>Actinacidiphila</taxon>
    </lineage>
</organism>
<dbReference type="OrthoDB" id="3512717at2"/>
<protein>
    <submittedName>
        <fullName evidence="1">Uncharacterized protein</fullName>
    </submittedName>
</protein>
<accession>A0A4U0T837</accession>
<dbReference type="AlphaFoldDB" id="A0A4U0T837"/>
<evidence type="ECO:0000313" key="1">
    <source>
        <dbReference type="EMBL" id="TKA10005.1"/>
    </source>
</evidence>
<proteinExistence type="predicted"/>
<dbReference type="Proteomes" id="UP000305778">
    <property type="component" value="Unassembled WGS sequence"/>
</dbReference>
<keyword evidence="2" id="KW-1185">Reference proteome</keyword>
<evidence type="ECO:0000313" key="2">
    <source>
        <dbReference type="Proteomes" id="UP000305778"/>
    </source>
</evidence>
<gene>
    <name evidence="1" type="ORF">FCI23_18890</name>
</gene>